<organism evidence="2 3">
    <name type="scientific">Chryseobacterium gilvum</name>
    <dbReference type="NCBI Taxonomy" id="2976534"/>
    <lineage>
        <taxon>Bacteria</taxon>
        <taxon>Pseudomonadati</taxon>
        <taxon>Bacteroidota</taxon>
        <taxon>Flavobacteriia</taxon>
        <taxon>Flavobacteriales</taxon>
        <taxon>Weeksellaceae</taxon>
        <taxon>Chryseobacterium group</taxon>
        <taxon>Chryseobacterium</taxon>
    </lineage>
</organism>
<keyword evidence="1" id="KW-1133">Transmembrane helix</keyword>
<keyword evidence="1" id="KW-0472">Membrane</keyword>
<keyword evidence="3" id="KW-1185">Reference proteome</keyword>
<feature type="transmembrane region" description="Helical" evidence="1">
    <location>
        <begin position="26"/>
        <end position="52"/>
    </location>
</feature>
<proteinExistence type="predicted"/>
<sequence length="152" mass="17933">MEEQSPFEAFDLQNKPLKRRRKLLPLWIKVFIWIFFFAAFVSILFLAFGFYLNTINLSIYGLKTEDVYTPTGIFTCILYLYKGAVSYGLWFEKDWGPKAGIIDAFVGFLVCISVMVIIPFFTTPHFNLRLEILILIPYLRSMQKLEYSWKRT</sequence>
<comment type="caution">
    <text evidence="2">The sequence shown here is derived from an EMBL/GenBank/DDBJ whole genome shotgun (WGS) entry which is preliminary data.</text>
</comment>
<gene>
    <name evidence="2" type="ORF">N0B16_05235</name>
</gene>
<evidence type="ECO:0000313" key="3">
    <source>
        <dbReference type="Proteomes" id="UP001208114"/>
    </source>
</evidence>
<dbReference type="EMBL" id="JAOTEN010000001">
    <property type="protein sequence ID" value="MCU7613836.1"/>
    <property type="molecule type" value="Genomic_DNA"/>
</dbReference>
<feature type="transmembrane region" description="Helical" evidence="1">
    <location>
        <begin position="102"/>
        <end position="121"/>
    </location>
</feature>
<evidence type="ECO:0000313" key="2">
    <source>
        <dbReference type="EMBL" id="MCU7613836.1"/>
    </source>
</evidence>
<accession>A0ABT2VVD9</accession>
<evidence type="ECO:0000256" key="1">
    <source>
        <dbReference type="SAM" id="Phobius"/>
    </source>
</evidence>
<protein>
    <submittedName>
        <fullName evidence="2">Uncharacterized protein</fullName>
    </submittedName>
</protein>
<dbReference type="RefSeq" id="WP_262989676.1">
    <property type="nucleotide sequence ID" value="NZ_JAOTEN010000001.1"/>
</dbReference>
<keyword evidence="1" id="KW-0812">Transmembrane</keyword>
<dbReference type="Proteomes" id="UP001208114">
    <property type="component" value="Unassembled WGS sequence"/>
</dbReference>
<reference evidence="3" key="1">
    <citation type="submission" date="2023-07" db="EMBL/GenBank/DDBJ databases">
        <title>Chryseobacterium sp. GMJ5 Genome sequencing and assembly.</title>
        <authorList>
            <person name="Jung Y."/>
        </authorList>
    </citation>
    <scope>NUCLEOTIDE SEQUENCE [LARGE SCALE GENOMIC DNA]</scope>
    <source>
        <strain evidence="3">GMJ5</strain>
    </source>
</reference>
<feature type="transmembrane region" description="Helical" evidence="1">
    <location>
        <begin position="72"/>
        <end position="90"/>
    </location>
</feature>
<name>A0ABT2VVD9_9FLAO</name>